<dbReference type="Gene3D" id="1.25.40.20">
    <property type="entry name" value="Ankyrin repeat-containing domain"/>
    <property type="match status" value="1"/>
</dbReference>
<dbReference type="PRINTS" id="PR01415">
    <property type="entry name" value="ANKYRIN"/>
</dbReference>
<dbReference type="PANTHER" id="PTHR24198:SF165">
    <property type="entry name" value="ANKYRIN REPEAT-CONTAINING PROTEIN-RELATED"/>
    <property type="match status" value="1"/>
</dbReference>
<keyword evidence="1" id="KW-0677">Repeat</keyword>
<keyword evidence="2 3" id="KW-0040">ANK repeat</keyword>
<dbReference type="OrthoDB" id="5406014at2759"/>
<reference evidence="4 5" key="1">
    <citation type="submission" date="2020-08" db="EMBL/GenBank/DDBJ databases">
        <title>Aphidius gifuensis genome sequencing and assembly.</title>
        <authorList>
            <person name="Du Z."/>
        </authorList>
    </citation>
    <scope>NUCLEOTIDE SEQUENCE [LARGE SCALE GENOMIC DNA]</scope>
    <source>
        <strain evidence="4">YNYX2018</strain>
        <tissue evidence="4">Adults</tissue>
    </source>
</reference>
<comment type="caution">
    <text evidence="4">The sequence shown here is derived from an EMBL/GenBank/DDBJ whole genome shotgun (WGS) entry which is preliminary data.</text>
</comment>
<keyword evidence="5" id="KW-1185">Reference proteome</keyword>
<dbReference type="PROSITE" id="PS50297">
    <property type="entry name" value="ANK_REP_REGION"/>
    <property type="match status" value="2"/>
</dbReference>
<evidence type="ECO:0000256" key="3">
    <source>
        <dbReference type="PROSITE-ProRule" id="PRU00023"/>
    </source>
</evidence>
<accession>A0A834XPJ4</accession>
<dbReference type="InterPro" id="IPR036770">
    <property type="entry name" value="Ankyrin_rpt-contain_sf"/>
</dbReference>
<feature type="repeat" description="ANK" evidence="3">
    <location>
        <begin position="369"/>
        <end position="401"/>
    </location>
</feature>
<dbReference type="PROSITE" id="PS50088">
    <property type="entry name" value="ANK_REPEAT"/>
    <property type="match status" value="2"/>
</dbReference>
<dbReference type="SUPFAM" id="SSF48403">
    <property type="entry name" value="Ankyrin repeat"/>
    <property type="match status" value="1"/>
</dbReference>
<evidence type="ECO:0000313" key="4">
    <source>
        <dbReference type="EMBL" id="KAF7988516.1"/>
    </source>
</evidence>
<protein>
    <submittedName>
        <fullName evidence="4">Uncharacterized protein</fullName>
    </submittedName>
</protein>
<feature type="repeat" description="ANK" evidence="3">
    <location>
        <begin position="404"/>
        <end position="436"/>
    </location>
</feature>
<dbReference type="Pfam" id="PF12796">
    <property type="entry name" value="Ank_2"/>
    <property type="match status" value="1"/>
</dbReference>
<proteinExistence type="predicted"/>
<organism evidence="4 5">
    <name type="scientific">Aphidius gifuensis</name>
    <name type="common">Parasitoid wasp</name>
    <dbReference type="NCBI Taxonomy" id="684658"/>
    <lineage>
        <taxon>Eukaryota</taxon>
        <taxon>Metazoa</taxon>
        <taxon>Ecdysozoa</taxon>
        <taxon>Arthropoda</taxon>
        <taxon>Hexapoda</taxon>
        <taxon>Insecta</taxon>
        <taxon>Pterygota</taxon>
        <taxon>Neoptera</taxon>
        <taxon>Endopterygota</taxon>
        <taxon>Hymenoptera</taxon>
        <taxon>Apocrita</taxon>
        <taxon>Ichneumonoidea</taxon>
        <taxon>Braconidae</taxon>
        <taxon>Aphidiinae</taxon>
        <taxon>Aphidius</taxon>
    </lineage>
</organism>
<sequence length="598" mass="66573">MGLNRKIADANSIDKKSNKKQQIMETSTLTTSGRRWTSRVVENVNGLSGTRLPTSSDQKVRRILEDETWKKRGDKNNKNCVIKNYNIVSSKGELSRELIDDYKINSDYKKYKNSELLCDIKNDYYKNKNDKKKLNNIEINKEQDKLLLLRTKSAKGITKSSSVPANLKEGPSVQKKLPNDGILKKSSAFLERLTGDKKNINKSLFKKNLTHKRINSDTIGLKKSPSCQSLAPNSHSNNRVGVKKSVSFSSDTAFEGIKLNSLKKIAVHEAKVYRKGVLRDLNDINTLRKPKVKVEEEMSLLRAAKESDELSLNDLITRMCKSGLGKVDVNATDSSGRSVISYIAGNGASEILETLLTFSGSNPNLPDNEGNTPLHFAAQAGQVECLNILLQRNIEIELDARNIHGFTPLMKAAIQGRTKCAKILLFAGANPTLKDHGRGLRAEQWARYCGRHACADTIEKFSRHRLIDRTSCRWGSEPELATKVLQGKIIPIQQVPMTIQANGIKSKLKRVFRTNGSDKNFSIVSQLTSAAICASTPALPKPGDIQPIVKNLIRPLSVPQLRVTLVAPTEILEKSEIILNDKIDKSVVKPTRNKKKTK</sequence>
<dbReference type="SMART" id="SM00248">
    <property type="entry name" value="ANK"/>
    <property type="match status" value="3"/>
</dbReference>
<evidence type="ECO:0000256" key="1">
    <source>
        <dbReference type="ARBA" id="ARBA00022737"/>
    </source>
</evidence>
<dbReference type="InterPro" id="IPR002110">
    <property type="entry name" value="Ankyrin_rpt"/>
</dbReference>
<dbReference type="Proteomes" id="UP000639338">
    <property type="component" value="Unassembled WGS sequence"/>
</dbReference>
<dbReference type="EMBL" id="JACMRX010000005">
    <property type="protein sequence ID" value="KAF7988516.1"/>
    <property type="molecule type" value="Genomic_DNA"/>
</dbReference>
<dbReference type="AlphaFoldDB" id="A0A834XPJ4"/>
<dbReference type="PANTHER" id="PTHR24198">
    <property type="entry name" value="ANKYRIN REPEAT AND PROTEIN KINASE DOMAIN-CONTAINING PROTEIN"/>
    <property type="match status" value="1"/>
</dbReference>
<evidence type="ECO:0000256" key="2">
    <source>
        <dbReference type="ARBA" id="ARBA00023043"/>
    </source>
</evidence>
<evidence type="ECO:0000313" key="5">
    <source>
        <dbReference type="Proteomes" id="UP000639338"/>
    </source>
</evidence>
<gene>
    <name evidence="4" type="ORF">HCN44_001089</name>
</gene>
<name>A0A834XPJ4_APHGI</name>